<organism evidence="2 3">
    <name type="scientific">Effrenium voratum</name>
    <dbReference type="NCBI Taxonomy" id="2562239"/>
    <lineage>
        <taxon>Eukaryota</taxon>
        <taxon>Sar</taxon>
        <taxon>Alveolata</taxon>
        <taxon>Dinophyceae</taxon>
        <taxon>Suessiales</taxon>
        <taxon>Symbiodiniaceae</taxon>
        <taxon>Effrenium</taxon>
    </lineage>
</organism>
<protein>
    <submittedName>
        <fullName evidence="2">Uncharacterized protein</fullName>
    </submittedName>
</protein>
<dbReference type="PROSITE" id="PS51257">
    <property type="entry name" value="PROKAR_LIPOPROTEIN"/>
    <property type="match status" value="1"/>
</dbReference>
<dbReference type="Proteomes" id="UP001178507">
    <property type="component" value="Unassembled WGS sequence"/>
</dbReference>
<evidence type="ECO:0000256" key="1">
    <source>
        <dbReference type="SAM" id="SignalP"/>
    </source>
</evidence>
<evidence type="ECO:0000313" key="2">
    <source>
        <dbReference type="EMBL" id="CAJ1400107.1"/>
    </source>
</evidence>
<dbReference type="AlphaFoldDB" id="A0AA36J6Q9"/>
<name>A0AA36J6Q9_9DINO</name>
<dbReference type="EMBL" id="CAUJNA010003360">
    <property type="protein sequence ID" value="CAJ1400107.1"/>
    <property type="molecule type" value="Genomic_DNA"/>
</dbReference>
<sequence>MVKDGKALLGLSAVLAALLACQQVQLKIAPEGFTPSIAKEEISSATRQLTQEPVTPESAATWTQAVGSQLVQGANAVALPARVTLQGAFATRGLLSAGWKKGVLLAPLGLRLRSLGQAATGSQAKAMAQACDLLKVTFQCPELYTLHAGEVSYMARVVRGDLHSFILHAKARFAMLRFPR</sequence>
<accession>A0AA36J6Q9</accession>
<feature type="chain" id="PRO_5041422294" evidence="1">
    <location>
        <begin position="27"/>
        <end position="180"/>
    </location>
</feature>
<keyword evidence="1" id="KW-0732">Signal</keyword>
<proteinExistence type="predicted"/>
<reference evidence="2" key="1">
    <citation type="submission" date="2023-08" db="EMBL/GenBank/DDBJ databases">
        <authorList>
            <person name="Chen Y."/>
            <person name="Shah S."/>
            <person name="Dougan E. K."/>
            <person name="Thang M."/>
            <person name="Chan C."/>
        </authorList>
    </citation>
    <scope>NUCLEOTIDE SEQUENCE</scope>
</reference>
<feature type="signal peptide" evidence="1">
    <location>
        <begin position="1"/>
        <end position="26"/>
    </location>
</feature>
<comment type="caution">
    <text evidence="2">The sequence shown here is derived from an EMBL/GenBank/DDBJ whole genome shotgun (WGS) entry which is preliminary data.</text>
</comment>
<evidence type="ECO:0000313" key="3">
    <source>
        <dbReference type="Proteomes" id="UP001178507"/>
    </source>
</evidence>
<gene>
    <name evidence="2" type="ORF">EVOR1521_LOCUS23525</name>
</gene>
<keyword evidence="3" id="KW-1185">Reference proteome</keyword>